<proteinExistence type="inferred from homology"/>
<name>A0AAU3I731_9ACTN</name>
<dbReference type="InterPro" id="IPR019953">
    <property type="entry name" value="OHR"/>
</dbReference>
<dbReference type="InterPro" id="IPR036102">
    <property type="entry name" value="OsmC/Ohrsf"/>
</dbReference>
<reference evidence="2" key="1">
    <citation type="submission" date="2022-10" db="EMBL/GenBank/DDBJ databases">
        <title>The complete genomes of actinobacterial strains from the NBC collection.</title>
        <authorList>
            <person name="Joergensen T.S."/>
            <person name="Alvarez Arevalo M."/>
            <person name="Sterndorff E.B."/>
            <person name="Faurdal D."/>
            <person name="Vuksanovic O."/>
            <person name="Mourched A.-S."/>
            <person name="Charusanti P."/>
            <person name="Shaw S."/>
            <person name="Blin K."/>
            <person name="Weber T."/>
        </authorList>
    </citation>
    <scope>NUCLEOTIDE SEQUENCE</scope>
    <source>
        <strain evidence="2">NBC_01393</strain>
    </source>
</reference>
<dbReference type="Gene3D" id="3.30.300.20">
    <property type="match status" value="1"/>
</dbReference>
<organism evidence="2">
    <name type="scientific">Streptomyces sp. NBC_01393</name>
    <dbReference type="NCBI Taxonomy" id="2903851"/>
    <lineage>
        <taxon>Bacteria</taxon>
        <taxon>Bacillati</taxon>
        <taxon>Actinomycetota</taxon>
        <taxon>Actinomycetes</taxon>
        <taxon>Kitasatosporales</taxon>
        <taxon>Streptomycetaceae</taxon>
        <taxon>Streptomyces</taxon>
    </lineage>
</organism>
<evidence type="ECO:0000313" key="2">
    <source>
        <dbReference type="EMBL" id="WTZ13686.1"/>
    </source>
</evidence>
<protein>
    <submittedName>
        <fullName evidence="2">Organic hydroperoxide resistance protein</fullName>
    </submittedName>
</protein>
<dbReference type="InterPro" id="IPR003718">
    <property type="entry name" value="OsmC/Ohr_fam"/>
</dbReference>
<dbReference type="GO" id="GO:0006979">
    <property type="term" value="P:response to oxidative stress"/>
    <property type="evidence" value="ECO:0007669"/>
    <property type="project" value="InterPro"/>
</dbReference>
<dbReference type="NCBIfam" id="TIGR03561">
    <property type="entry name" value="organ_hyd_perox"/>
    <property type="match status" value="1"/>
</dbReference>
<evidence type="ECO:0000256" key="1">
    <source>
        <dbReference type="ARBA" id="ARBA00007378"/>
    </source>
</evidence>
<dbReference type="PANTHER" id="PTHR33797">
    <property type="entry name" value="ORGANIC HYDROPEROXIDE RESISTANCE PROTEIN-LIKE"/>
    <property type="match status" value="1"/>
</dbReference>
<gene>
    <name evidence="2" type="ORF">OG699_40340</name>
</gene>
<dbReference type="SUPFAM" id="SSF82784">
    <property type="entry name" value="OsmC-like"/>
    <property type="match status" value="1"/>
</dbReference>
<dbReference type="Pfam" id="PF02566">
    <property type="entry name" value="OsmC"/>
    <property type="match status" value="1"/>
</dbReference>
<dbReference type="PANTHER" id="PTHR33797:SF2">
    <property type="entry name" value="ORGANIC HYDROPEROXIDE RESISTANCE PROTEIN-LIKE"/>
    <property type="match status" value="1"/>
</dbReference>
<accession>A0AAU3I731</accession>
<sequence>MPIKTSEALYTAVATAEGGREGRVSTEDGKLDIVVSQPKELGGTGGGTNPEQLFAACYSACFHASIGIIAQMQKIDITGSSVTARVGIGRNDAGFGIVAELTAHIPSVDEATAKTLVEKADEICPYSKATRGDIEVTIRTA</sequence>
<dbReference type="Gene3D" id="2.20.25.10">
    <property type="match status" value="1"/>
</dbReference>
<comment type="similarity">
    <text evidence="1">Belongs to the OsmC/Ohr family.</text>
</comment>
<dbReference type="EMBL" id="CP109546">
    <property type="protein sequence ID" value="WTZ13686.1"/>
    <property type="molecule type" value="Genomic_DNA"/>
</dbReference>
<dbReference type="InterPro" id="IPR015946">
    <property type="entry name" value="KH_dom-like_a/b"/>
</dbReference>
<dbReference type="AlphaFoldDB" id="A0AAU3I731"/>